<evidence type="ECO:0000313" key="1">
    <source>
        <dbReference type="EMBL" id="CEK90267.1"/>
    </source>
</evidence>
<dbReference type="EMBL" id="HACG01043403">
    <property type="protein sequence ID" value="CEK90268.1"/>
    <property type="molecule type" value="Transcribed_RNA"/>
</dbReference>
<evidence type="ECO:0000313" key="2">
    <source>
        <dbReference type="EMBL" id="CEK90268.1"/>
    </source>
</evidence>
<dbReference type="EMBL" id="HACG01043402">
    <property type="protein sequence ID" value="CEK90267.1"/>
    <property type="molecule type" value="Transcribed_RNA"/>
</dbReference>
<protein>
    <submittedName>
        <fullName evidence="1">Uncharacterized protein</fullName>
    </submittedName>
</protein>
<sequence>MEDRERTDGLADIAVIKEEWAMDRSEVINAIREMVRIDGFFKQTHMNPHLSLSTVKKMKSEIGSWQI</sequence>
<proteinExistence type="predicted"/>
<accession>A0A0B7BBJ9</accession>
<dbReference type="AlphaFoldDB" id="A0A0B7BBJ9"/>
<organism evidence="1">
    <name type="scientific">Arion vulgaris</name>
    <dbReference type="NCBI Taxonomy" id="1028688"/>
    <lineage>
        <taxon>Eukaryota</taxon>
        <taxon>Metazoa</taxon>
        <taxon>Spiralia</taxon>
        <taxon>Lophotrochozoa</taxon>
        <taxon>Mollusca</taxon>
        <taxon>Gastropoda</taxon>
        <taxon>Heterobranchia</taxon>
        <taxon>Euthyneura</taxon>
        <taxon>Panpulmonata</taxon>
        <taxon>Eupulmonata</taxon>
        <taxon>Stylommatophora</taxon>
        <taxon>Helicina</taxon>
        <taxon>Arionoidea</taxon>
        <taxon>Arionidae</taxon>
        <taxon>Arion</taxon>
    </lineage>
</organism>
<name>A0A0B7BBJ9_9EUPU</name>
<reference evidence="1" key="1">
    <citation type="submission" date="2014-12" db="EMBL/GenBank/DDBJ databases">
        <title>Insight into the proteome of Arion vulgaris.</title>
        <authorList>
            <person name="Aradska J."/>
            <person name="Bulat T."/>
            <person name="Smidak R."/>
            <person name="Sarate P."/>
            <person name="Gangsoo J."/>
            <person name="Sialana F."/>
            <person name="Bilban M."/>
            <person name="Lubec G."/>
        </authorList>
    </citation>
    <scope>NUCLEOTIDE SEQUENCE</scope>
    <source>
        <tissue evidence="1">Skin</tissue>
    </source>
</reference>
<gene>
    <name evidence="1" type="primary">ORF175821</name>
    <name evidence="2" type="synonym">ORF175825</name>
</gene>